<gene>
    <name evidence="1" type="ORF">PS925_01353</name>
</gene>
<accession>A0A5E7WBU4</accession>
<dbReference type="Pfam" id="PF22397">
    <property type="entry name" value="NADAR-DarT1"/>
    <property type="match status" value="1"/>
</dbReference>
<dbReference type="InterPro" id="IPR053913">
    <property type="entry name" value="NADAR-DarT1"/>
</dbReference>
<name>A0A5E7WBU4_PSEFL</name>
<dbReference type="EMBL" id="CABVJG010000003">
    <property type="protein sequence ID" value="VVP90650.1"/>
    <property type="molecule type" value="Genomic_DNA"/>
</dbReference>
<dbReference type="Proteomes" id="UP000412311">
    <property type="component" value="Unassembled WGS sequence"/>
</dbReference>
<sequence length="239" mass="26907">MASRPVFIPTPGAETLARTTSIDFKWFPGMSVAQKQRSIDSLHASARETIPAVREILEVSSKSKDKLGVALSAFNLTFTTRKQNFTMSVECAFQGSKVFERGGPFKDLFTRTSREAKLDERIKNSGRLVRFSFYGTDWQLEPRTAFYDWLYINALKKQPMNVIDEILSYSAFTDIEFNPEKSINCQAYSIALFVSLHKQNLLDQATASKESFLATVSRVLVSSAGESDDVQGDMLKNRI</sequence>
<evidence type="ECO:0000313" key="1">
    <source>
        <dbReference type="EMBL" id="VVP90650.1"/>
    </source>
</evidence>
<dbReference type="RefSeq" id="WP_122252295.1">
    <property type="nucleotide sequence ID" value="NZ_CABVJG010000003.1"/>
</dbReference>
<evidence type="ECO:0000313" key="2">
    <source>
        <dbReference type="Proteomes" id="UP000412311"/>
    </source>
</evidence>
<proteinExistence type="predicted"/>
<reference evidence="1 2" key="1">
    <citation type="submission" date="2019-09" db="EMBL/GenBank/DDBJ databases">
        <authorList>
            <person name="Chandra G."/>
            <person name="Truman W A."/>
        </authorList>
    </citation>
    <scope>NUCLEOTIDE SEQUENCE [LARGE SCALE GENOMIC DNA]</scope>
    <source>
        <strain evidence="1">PS925</strain>
    </source>
</reference>
<protein>
    <submittedName>
        <fullName evidence="1">Uncharacterized protein</fullName>
    </submittedName>
</protein>
<organism evidence="1 2">
    <name type="scientific">Pseudomonas fluorescens</name>
    <dbReference type="NCBI Taxonomy" id="294"/>
    <lineage>
        <taxon>Bacteria</taxon>
        <taxon>Pseudomonadati</taxon>
        <taxon>Pseudomonadota</taxon>
        <taxon>Gammaproteobacteria</taxon>
        <taxon>Pseudomonadales</taxon>
        <taxon>Pseudomonadaceae</taxon>
        <taxon>Pseudomonas</taxon>
    </lineage>
</organism>
<dbReference type="AlphaFoldDB" id="A0A5E7WBU4"/>